<dbReference type="Proteomes" id="UP000616151">
    <property type="component" value="Unassembled WGS sequence"/>
</dbReference>
<gene>
    <name evidence="1" type="ORF">JHL16_04665</name>
</gene>
<sequence>MIAITQKHLDDFSRDGFVAVEGALNEDQIAKARLRFEPLFSGKFETGLYPDEWNWRFGRDREDLTRQICNGWKSDLTIASIVLRSDVGEACARLRGWPGARIGQDNVIWKPPGGKPLGFHQDDSYNGWIEPGEMMTCWITLDDTKAFQGTIEHVRGSHRWPISPPIKQFHAPDDPLADLKPAAAAAGIDNYEIVPIEVPAGTAVFHHGRTWHGSRDNKGTNPRRSVIAHCISSTAKFHPSEISYIYSRYKKAHSTDMDESYFPVLWQEDGYRTAWVDGYMRQGRMAAA</sequence>
<keyword evidence="2" id="KW-1185">Reference proteome</keyword>
<organism evidence="1 2">
    <name type="scientific">Taklimakanibacter albus</name>
    <dbReference type="NCBI Taxonomy" id="2800327"/>
    <lineage>
        <taxon>Bacteria</taxon>
        <taxon>Pseudomonadati</taxon>
        <taxon>Pseudomonadota</taxon>
        <taxon>Alphaproteobacteria</taxon>
        <taxon>Hyphomicrobiales</taxon>
        <taxon>Aestuariivirgaceae</taxon>
        <taxon>Taklimakanibacter</taxon>
    </lineage>
</organism>
<name>A0ACC5QZ21_9HYPH</name>
<evidence type="ECO:0000313" key="1">
    <source>
        <dbReference type="EMBL" id="MBK1865633.1"/>
    </source>
</evidence>
<protein>
    <submittedName>
        <fullName evidence="1">Phytanoyl-CoA dioxygenase family protein</fullName>
    </submittedName>
</protein>
<dbReference type="EMBL" id="JAENHL010000006">
    <property type="protein sequence ID" value="MBK1865633.1"/>
    <property type="molecule type" value="Genomic_DNA"/>
</dbReference>
<accession>A0ACC5QZ21</accession>
<keyword evidence="1" id="KW-0223">Dioxygenase</keyword>
<reference evidence="1" key="1">
    <citation type="submission" date="2021-01" db="EMBL/GenBank/DDBJ databases">
        <authorList>
            <person name="Sun Q."/>
        </authorList>
    </citation>
    <scope>NUCLEOTIDE SEQUENCE</scope>
    <source>
        <strain evidence="1">YIM B02566</strain>
    </source>
</reference>
<comment type="caution">
    <text evidence="1">The sequence shown here is derived from an EMBL/GenBank/DDBJ whole genome shotgun (WGS) entry which is preliminary data.</text>
</comment>
<proteinExistence type="predicted"/>
<evidence type="ECO:0000313" key="2">
    <source>
        <dbReference type="Proteomes" id="UP000616151"/>
    </source>
</evidence>
<keyword evidence="1" id="KW-0560">Oxidoreductase</keyword>